<feature type="active site" description="Nucleophile" evidence="5">
    <location>
        <position position="81"/>
    </location>
</feature>
<protein>
    <recommendedName>
        <fullName evidence="5">Pimeloyl-[acyl-carrier protein] methyl ester esterase</fullName>
        <ecNumber evidence="5">3.1.1.85</ecNumber>
    </recommendedName>
    <alternativeName>
        <fullName evidence="5">Biotin synthesis protein BioH</fullName>
    </alternativeName>
    <alternativeName>
        <fullName evidence="5">Carboxylesterase BioH</fullName>
    </alternativeName>
</protein>
<feature type="domain" description="AB hydrolase-1" evidence="6">
    <location>
        <begin position="14"/>
        <end position="243"/>
    </location>
</feature>
<comment type="caution">
    <text evidence="7">The sequence shown here is derived from an EMBL/GenBank/DDBJ whole genome shotgun (WGS) entry which is preliminary data.</text>
</comment>
<dbReference type="GO" id="GO:0005737">
    <property type="term" value="C:cytoplasm"/>
    <property type="evidence" value="ECO:0007669"/>
    <property type="project" value="UniProtKB-SubCell"/>
</dbReference>
<comment type="subcellular location">
    <subcellularLocation>
        <location evidence="5">Cytoplasm</location>
    </subcellularLocation>
</comment>
<dbReference type="UniPathway" id="UPA00078"/>
<dbReference type="SUPFAM" id="SSF53474">
    <property type="entry name" value="alpha/beta-Hydrolases"/>
    <property type="match status" value="1"/>
</dbReference>
<dbReference type="PANTHER" id="PTHR43798:SF31">
    <property type="entry name" value="AB HYDROLASE SUPERFAMILY PROTEIN YCLE"/>
    <property type="match status" value="1"/>
</dbReference>
<comment type="function">
    <text evidence="5">The physiological role of BioH is to remove the methyl group introduced by BioC when the pimeloyl moiety is complete. It allows to synthesize pimeloyl-ACP via the fatty acid synthetic pathway through the hydrolysis of the ester bonds of pimeloyl-ACP esters.</text>
</comment>
<feature type="binding site" evidence="5">
    <location>
        <begin position="81"/>
        <end position="82"/>
    </location>
    <ligand>
        <name>substrate</name>
    </ligand>
</feature>
<dbReference type="HAMAP" id="MF_01260">
    <property type="entry name" value="Carboxylester"/>
    <property type="match status" value="1"/>
</dbReference>
<feature type="binding site" evidence="5">
    <location>
        <position position="20"/>
    </location>
    <ligand>
        <name>substrate</name>
    </ligand>
</feature>
<dbReference type="InterPro" id="IPR000073">
    <property type="entry name" value="AB_hydrolase_1"/>
</dbReference>
<evidence type="ECO:0000256" key="4">
    <source>
        <dbReference type="ARBA" id="ARBA00022801"/>
    </source>
</evidence>
<keyword evidence="4 5" id="KW-0378">Hydrolase</keyword>
<dbReference type="EC" id="3.1.1.85" evidence="5"/>
<dbReference type="GO" id="GO:0016020">
    <property type="term" value="C:membrane"/>
    <property type="evidence" value="ECO:0007669"/>
    <property type="project" value="TreeGrafter"/>
</dbReference>
<dbReference type="Proteomes" id="UP000886100">
    <property type="component" value="Unassembled WGS sequence"/>
</dbReference>
<dbReference type="EMBL" id="DROM01000034">
    <property type="protein sequence ID" value="HHH12698.1"/>
    <property type="molecule type" value="Genomic_DNA"/>
</dbReference>
<dbReference type="AlphaFoldDB" id="A0A7C5MU70"/>
<name>A0A7C5MU70_9GAMM</name>
<dbReference type="InterPro" id="IPR050266">
    <property type="entry name" value="AB_hydrolase_sf"/>
</dbReference>
<feature type="active site" evidence="5">
    <location>
        <position position="207"/>
    </location>
</feature>
<feature type="active site" evidence="5">
    <location>
        <position position="232"/>
    </location>
</feature>
<dbReference type="Pfam" id="PF12697">
    <property type="entry name" value="Abhydrolase_6"/>
    <property type="match status" value="1"/>
</dbReference>
<evidence type="ECO:0000256" key="2">
    <source>
        <dbReference type="ARBA" id="ARBA00022490"/>
    </source>
</evidence>
<proteinExistence type="inferred from homology"/>
<evidence type="ECO:0000256" key="3">
    <source>
        <dbReference type="ARBA" id="ARBA00022756"/>
    </source>
</evidence>
<accession>A0A7C5MU70</accession>
<sequence length="253" mass="27159">MSRVVEVSGSGPDLVLLHGWGMNGAAWDPLLPLLESRFRVTRLELPGHGESPWDDEGGDLARWAEAALAAAPPQAAWLGWSLGGLVMQRAAVLAPERVSALVGVATTPCFVRREGWETAMTPESLAQFGEALETDLEGTIRRFLALQFHGVEDGRALQRELGTALAQRPRPVPEALRAGLSLLLESDLREPLAGIDRPRLWILGGRDRLVPPGLGSALPPGVQVRLLERAGHAPFLSHPEAVAVAMTEFLGHG</sequence>
<dbReference type="GO" id="GO:0090499">
    <property type="term" value="F:pimelyl-[acyl-carrier protein] methyl ester esterase activity"/>
    <property type="evidence" value="ECO:0007669"/>
    <property type="project" value="UniProtKB-EC"/>
</dbReference>
<keyword evidence="2 5" id="KW-0963">Cytoplasm</keyword>
<comment type="subunit">
    <text evidence="5">Monomer.</text>
</comment>
<keyword evidence="3 5" id="KW-0093">Biotin biosynthesis</keyword>
<reference evidence="7" key="1">
    <citation type="journal article" date="2020" name="mSystems">
        <title>Genome- and Community-Level Interaction Insights into Carbon Utilization and Element Cycling Functions of Hydrothermarchaeota in Hydrothermal Sediment.</title>
        <authorList>
            <person name="Zhou Z."/>
            <person name="Liu Y."/>
            <person name="Xu W."/>
            <person name="Pan J."/>
            <person name="Luo Z.H."/>
            <person name="Li M."/>
        </authorList>
    </citation>
    <scope>NUCLEOTIDE SEQUENCE [LARGE SCALE GENOMIC DNA]</scope>
    <source>
        <strain evidence="7">HyVt-535</strain>
    </source>
</reference>
<evidence type="ECO:0000313" key="7">
    <source>
        <dbReference type="EMBL" id="HHH12698.1"/>
    </source>
</evidence>
<comment type="similarity">
    <text evidence="5">Belongs to the AB hydrolase superfamily. Carboxylesterase BioH family.</text>
</comment>
<evidence type="ECO:0000259" key="6">
    <source>
        <dbReference type="Pfam" id="PF12697"/>
    </source>
</evidence>
<dbReference type="GO" id="GO:0009102">
    <property type="term" value="P:biotin biosynthetic process"/>
    <property type="evidence" value="ECO:0007669"/>
    <property type="project" value="UniProtKB-UniRule"/>
</dbReference>
<keyword evidence="1 5" id="KW-0719">Serine esterase</keyword>
<dbReference type="InterPro" id="IPR029058">
    <property type="entry name" value="AB_hydrolase_fold"/>
</dbReference>
<gene>
    <name evidence="5 7" type="primary">bioH</name>
    <name evidence="7" type="ORF">ENJ98_00515</name>
</gene>
<evidence type="ECO:0000256" key="1">
    <source>
        <dbReference type="ARBA" id="ARBA00022487"/>
    </source>
</evidence>
<organism evidence="7">
    <name type="scientific">Thiolapillus brandeum</name>
    <dbReference type="NCBI Taxonomy" id="1076588"/>
    <lineage>
        <taxon>Bacteria</taxon>
        <taxon>Pseudomonadati</taxon>
        <taxon>Pseudomonadota</taxon>
        <taxon>Gammaproteobacteria</taxon>
        <taxon>Chromatiales</taxon>
        <taxon>Sedimenticolaceae</taxon>
        <taxon>Thiolapillus</taxon>
    </lineage>
</organism>
<dbReference type="NCBIfam" id="TIGR01738">
    <property type="entry name" value="bioH"/>
    <property type="match status" value="1"/>
</dbReference>
<comment type="pathway">
    <text evidence="5">Cofactor biosynthesis; biotin biosynthesis.</text>
</comment>
<feature type="binding site" evidence="5">
    <location>
        <position position="232"/>
    </location>
    <ligand>
        <name>substrate</name>
    </ligand>
</feature>
<evidence type="ECO:0000256" key="5">
    <source>
        <dbReference type="HAMAP-Rule" id="MF_01260"/>
    </source>
</evidence>
<dbReference type="PANTHER" id="PTHR43798">
    <property type="entry name" value="MONOACYLGLYCEROL LIPASE"/>
    <property type="match status" value="1"/>
</dbReference>
<dbReference type="InterPro" id="IPR010076">
    <property type="entry name" value="BioH"/>
</dbReference>
<dbReference type="Gene3D" id="3.40.50.1820">
    <property type="entry name" value="alpha/beta hydrolase"/>
    <property type="match status" value="1"/>
</dbReference>
<comment type="catalytic activity">
    <reaction evidence="5">
        <text>6-carboxyhexanoyl-[ACP] methyl ester + H2O = 6-carboxyhexanoyl-[ACP] + methanol + H(+)</text>
        <dbReference type="Rhea" id="RHEA:42700"/>
        <dbReference type="Rhea" id="RHEA-COMP:9955"/>
        <dbReference type="Rhea" id="RHEA-COMP:10186"/>
        <dbReference type="ChEBI" id="CHEBI:15377"/>
        <dbReference type="ChEBI" id="CHEBI:15378"/>
        <dbReference type="ChEBI" id="CHEBI:17790"/>
        <dbReference type="ChEBI" id="CHEBI:78846"/>
        <dbReference type="ChEBI" id="CHEBI:82735"/>
        <dbReference type="EC" id="3.1.1.85"/>
    </reaction>
</comment>
<feature type="binding site" evidence="5">
    <location>
        <begin position="143"/>
        <end position="147"/>
    </location>
    <ligand>
        <name>substrate</name>
    </ligand>
</feature>